<feature type="domain" description="G-protein coupled receptors family 1 profile" evidence="7">
    <location>
        <begin position="47"/>
        <end position="333"/>
    </location>
</feature>
<dbReference type="Proteomes" id="UP000887566">
    <property type="component" value="Unplaced"/>
</dbReference>
<evidence type="ECO:0000256" key="6">
    <source>
        <dbReference type="SAM" id="Phobius"/>
    </source>
</evidence>
<feature type="transmembrane region" description="Helical" evidence="6">
    <location>
        <begin position="67"/>
        <end position="91"/>
    </location>
</feature>
<dbReference type="PANTHER" id="PTHR46709">
    <property type="entry name" value="PROTEIN CBG23488-RELATED"/>
    <property type="match status" value="1"/>
</dbReference>
<evidence type="ECO:0000256" key="2">
    <source>
        <dbReference type="ARBA" id="ARBA00022692"/>
    </source>
</evidence>
<evidence type="ECO:0000256" key="4">
    <source>
        <dbReference type="ARBA" id="ARBA00023136"/>
    </source>
</evidence>
<accession>A0A914UIX5</accession>
<evidence type="ECO:0000313" key="8">
    <source>
        <dbReference type="Proteomes" id="UP000887566"/>
    </source>
</evidence>
<protein>
    <submittedName>
        <fullName evidence="9">G-protein coupled receptors family 1 profile domain-containing protein</fullName>
    </submittedName>
</protein>
<keyword evidence="4 6" id="KW-0472">Membrane</keyword>
<proteinExistence type="predicted"/>
<organism evidence="8 9">
    <name type="scientific">Plectus sambesii</name>
    <dbReference type="NCBI Taxonomy" id="2011161"/>
    <lineage>
        <taxon>Eukaryota</taxon>
        <taxon>Metazoa</taxon>
        <taxon>Ecdysozoa</taxon>
        <taxon>Nematoda</taxon>
        <taxon>Chromadorea</taxon>
        <taxon>Plectida</taxon>
        <taxon>Plectina</taxon>
        <taxon>Plectoidea</taxon>
        <taxon>Plectidae</taxon>
        <taxon>Plectus</taxon>
    </lineage>
</organism>
<dbReference type="AlphaFoldDB" id="A0A914UIX5"/>
<feature type="transmembrane region" description="Helical" evidence="6">
    <location>
        <begin position="219"/>
        <end position="237"/>
    </location>
</feature>
<feature type="transmembrane region" description="Helical" evidence="6">
    <location>
        <begin position="310"/>
        <end position="332"/>
    </location>
</feature>
<evidence type="ECO:0000313" key="9">
    <source>
        <dbReference type="WBParaSite" id="PSAMB.scaffold1038size36830.g10490.t1"/>
    </source>
</evidence>
<comment type="subcellular location">
    <subcellularLocation>
        <location evidence="1">Membrane</location>
    </subcellularLocation>
</comment>
<feature type="transmembrane region" description="Helical" evidence="6">
    <location>
        <begin position="30"/>
        <end position="55"/>
    </location>
</feature>
<dbReference type="PANTHER" id="PTHR46709:SF8">
    <property type="entry name" value="G-PROTEIN COUPLED RECEPTORS FAMILY 1 PROFILE DOMAIN-CONTAINING PROTEIN"/>
    <property type="match status" value="1"/>
</dbReference>
<dbReference type="GO" id="GO:0016020">
    <property type="term" value="C:membrane"/>
    <property type="evidence" value="ECO:0007669"/>
    <property type="project" value="UniProtKB-SubCell"/>
</dbReference>
<name>A0A914UIX5_9BILA</name>
<feature type="transmembrane region" description="Helical" evidence="6">
    <location>
        <begin position="275"/>
        <end position="298"/>
    </location>
</feature>
<dbReference type="PROSITE" id="PS50262">
    <property type="entry name" value="G_PROTEIN_RECEP_F1_2"/>
    <property type="match status" value="1"/>
</dbReference>
<keyword evidence="3 6" id="KW-1133">Transmembrane helix</keyword>
<dbReference type="WBParaSite" id="PSAMB.scaffold1038size36830.g10490.t1">
    <property type="protein sequence ID" value="PSAMB.scaffold1038size36830.g10490.t1"/>
    <property type="gene ID" value="PSAMB.scaffold1038size36830.g10490"/>
</dbReference>
<keyword evidence="8" id="KW-1185">Reference proteome</keyword>
<evidence type="ECO:0000259" key="7">
    <source>
        <dbReference type="PROSITE" id="PS50262"/>
    </source>
</evidence>
<dbReference type="InterPro" id="IPR017452">
    <property type="entry name" value="GPCR_Rhodpsn_7TM"/>
</dbReference>
<sequence length="490" mass="55065">MANESQYTSEFGSNESECGYAPQQYLEFKLFTVAIFGTTIAVTNLLENLLLFYTFMSSQVLRGRNLIYLRCLSVCDIFVALSYIGIMSVAVLADYFTILPLFIMWHSYLRVFFAISHVTLSSSSFLLIAATLERYLGSVNNAKCMYLMGVMGRHRTLGVCLAFLLGGVLRGTVYWEIEVVHVPGCEGFASMYPALTEWPARNPYYDAIWRFWTRKITTTFLPFFVLAYCNAAIVISVHRQNRHNMVKTLIRFVTVGPNAQPYQGRSSVRAATRMLIMVVTCYLLANVLDVIIAAWEYIDGASLTQRYAEFYAIAADISSLLTVVAGALRLPIYTANDKSIKREVSRVLRSLIRRLTCARSDMQCTVNRKLNVYHKQNNGCASSAAFQPLHEQREDTRSTCSTPRIPCTIQTSVGTLIIARAYASSESIRKDTIVPVDKDAAASPQQLNATSTKDRSASDTEDGLNVRLLKPALARLRRDSQLLRSWESRI</sequence>
<evidence type="ECO:0000256" key="3">
    <source>
        <dbReference type="ARBA" id="ARBA00022989"/>
    </source>
</evidence>
<reference evidence="9" key="1">
    <citation type="submission" date="2022-11" db="UniProtKB">
        <authorList>
            <consortium name="WormBaseParasite"/>
        </authorList>
    </citation>
    <scope>IDENTIFICATION</scope>
</reference>
<feature type="transmembrane region" description="Helical" evidence="6">
    <location>
        <begin position="157"/>
        <end position="175"/>
    </location>
</feature>
<feature type="transmembrane region" description="Helical" evidence="6">
    <location>
        <begin position="111"/>
        <end position="136"/>
    </location>
</feature>
<dbReference type="CDD" id="cd14978">
    <property type="entry name" value="7tmA_FMRFamide_R-like"/>
    <property type="match status" value="1"/>
</dbReference>
<evidence type="ECO:0000256" key="5">
    <source>
        <dbReference type="SAM" id="MobiDB-lite"/>
    </source>
</evidence>
<dbReference type="SUPFAM" id="SSF81321">
    <property type="entry name" value="Family A G protein-coupled receptor-like"/>
    <property type="match status" value="1"/>
</dbReference>
<keyword evidence="2 6" id="KW-0812">Transmembrane</keyword>
<feature type="region of interest" description="Disordered" evidence="5">
    <location>
        <begin position="439"/>
        <end position="463"/>
    </location>
</feature>
<evidence type="ECO:0000256" key="1">
    <source>
        <dbReference type="ARBA" id="ARBA00004370"/>
    </source>
</evidence>
<dbReference type="Gene3D" id="1.20.1070.10">
    <property type="entry name" value="Rhodopsin 7-helix transmembrane proteins"/>
    <property type="match status" value="1"/>
</dbReference>